<accession>A0AAD7B6E0</accession>
<dbReference type="Gene3D" id="3.80.10.10">
    <property type="entry name" value="Ribonuclease Inhibitor"/>
    <property type="match status" value="1"/>
</dbReference>
<dbReference type="AlphaFoldDB" id="A0AAD7B6E0"/>
<reference evidence="2" key="1">
    <citation type="submission" date="2023-03" db="EMBL/GenBank/DDBJ databases">
        <title>Massive genome expansion in bonnet fungi (Mycena s.s.) driven by repeated elements and novel gene families across ecological guilds.</title>
        <authorList>
            <consortium name="Lawrence Berkeley National Laboratory"/>
            <person name="Harder C.B."/>
            <person name="Miyauchi S."/>
            <person name="Viragh M."/>
            <person name="Kuo A."/>
            <person name="Thoen E."/>
            <person name="Andreopoulos B."/>
            <person name="Lu D."/>
            <person name="Skrede I."/>
            <person name="Drula E."/>
            <person name="Henrissat B."/>
            <person name="Morin E."/>
            <person name="Kohler A."/>
            <person name="Barry K."/>
            <person name="LaButti K."/>
            <person name="Morin E."/>
            <person name="Salamov A."/>
            <person name="Lipzen A."/>
            <person name="Mereny Z."/>
            <person name="Hegedus B."/>
            <person name="Baldrian P."/>
            <person name="Stursova M."/>
            <person name="Weitz H."/>
            <person name="Taylor A."/>
            <person name="Grigoriev I.V."/>
            <person name="Nagy L.G."/>
            <person name="Martin F."/>
            <person name="Kauserud H."/>
        </authorList>
    </citation>
    <scope>NUCLEOTIDE SEQUENCE</scope>
    <source>
        <strain evidence="2">9284</strain>
    </source>
</reference>
<dbReference type="PROSITE" id="PS50181">
    <property type="entry name" value="FBOX"/>
    <property type="match status" value="1"/>
</dbReference>
<dbReference type="EMBL" id="JARKIF010000033">
    <property type="protein sequence ID" value="KAJ7611232.1"/>
    <property type="molecule type" value="Genomic_DNA"/>
</dbReference>
<dbReference type="SUPFAM" id="SSF52047">
    <property type="entry name" value="RNI-like"/>
    <property type="match status" value="1"/>
</dbReference>
<dbReference type="InterPro" id="IPR001810">
    <property type="entry name" value="F-box_dom"/>
</dbReference>
<proteinExistence type="predicted"/>
<evidence type="ECO:0000313" key="3">
    <source>
        <dbReference type="Proteomes" id="UP001221142"/>
    </source>
</evidence>
<protein>
    <recommendedName>
        <fullName evidence="1">F-box domain-containing protein</fullName>
    </recommendedName>
</protein>
<keyword evidence="3" id="KW-1185">Reference proteome</keyword>
<dbReference type="Proteomes" id="UP001221142">
    <property type="component" value="Unassembled WGS sequence"/>
</dbReference>
<sequence>MDELPQELVDRIIDSCDDSRSLRVCGLVCKRWTYATRSRLFNKLTVYADGLPHIVDLIDSSSSPILSFIQNLTLNVAPDALDNTLLARLHPCPNLRRITVLGRDANQLRSGDAMLPDQLHAIQPHLRSWVADSPDSISSLHLNLPTTGLSLETVMGVITSFPCLRVLHVEGFLAHEPAPPPSVTLECPLQTLSVQGCGKALFSWLLTLPSVPALSSLSVGPFDDDVKPLIRFIQDACSGLRSLKLDNTGTSWDEALSQTRDILQHIPQGLQHFSCQCYFAREIPEILLLLPPEACQRLRSIKFIVSRTQAVAERDEVSWADFDGALADPRFKGLLEFTMHASETGNKNMSMMTEEVKVLLPRAVARGILRGGSTSD</sequence>
<dbReference type="SUPFAM" id="SSF81383">
    <property type="entry name" value="F-box domain"/>
    <property type="match status" value="1"/>
</dbReference>
<evidence type="ECO:0000313" key="2">
    <source>
        <dbReference type="EMBL" id="KAJ7611232.1"/>
    </source>
</evidence>
<dbReference type="InterPro" id="IPR032675">
    <property type="entry name" value="LRR_dom_sf"/>
</dbReference>
<dbReference type="InterPro" id="IPR036047">
    <property type="entry name" value="F-box-like_dom_sf"/>
</dbReference>
<name>A0AAD7B6E0_9AGAR</name>
<organism evidence="2 3">
    <name type="scientific">Roridomyces roridus</name>
    <dbReference type="NCBI Taxonomy" id="1738132"/>
    <lineage>
        <taxon>Eukaryota</taxon>
        <taxon>Fungi</taxon>
        <taxon>Dikarya</taxon>
        <taxon>Basidiomycota</taxon>
        <taxon>Agaricomycotina</taxon>
        <taxon>Agaricomycetes</taxon>
        <taxon>Agaricomycetidae</taxon>
        <taxon>Agaricales</taxon>
        <taxon>Marasmiineae</taxon>
        <taxon>Mycenaceae</taxon>
        <taxon>Roridomyces</taxon>
    </lineage>
</organism>
<comment type="caution">
    <text evidence="2">The sequence shown here is derived from an EMBL/GenBank/DDBJ whole genome shotgun (WGS) entry which is preliminary data.</text>
</comment>
<feature type="domain" description="F-box" evidence="1">
    <location>
        <begin position="1"/>
        <end position="44"/>
    </location>
</feature>
<evidence type="ECO:0000259" key="1">
    <source>
        <dbReference type="PROSITE" id="PS50181"/>
    </source>
</evidence>
<gene>
    <name evidence="2" type="ORF">FB45DRAFT_941346</name>
</gene>